<gene>
    <name evidence="4" type="ORF">ACFFGN_17190</name>
</gene>
<feature type="chain" id="PRO_5045258316" description="Secreted protein" evidence="3">
    <location>
        <begin position="25"/>
        <end position="454"/>
    </location>
</feature>
<keyword evidence="5" id="KW-1185">Reference proteome</keyword>
<keyword evidence="3" id="KW-0732">Signal</keyword>
<reference evidence="4 5" key="1">
    <citation type="submission" date="2024-09" db="EMBL/GenBank/DDBJ databases">
        <authorList>
            <person name="Sun Q."/>
            <person name="Mori K."/>
        </authorList>
    </citation>
    <scope>NUCLEOTIDE SEQUENCE [LARGE SCALE GENOMIC DNA]</scope>
    <source>
        <strain evidence="4 5">CGMCC 1.15906</strain>
    </source>
</reference>
<dbReference type="EMBL" id="JBHLTC010000018">
    <property type="protein sequence ID" value="MFC0625817.1"/>
    <property type="molecule type" value="Genomic_DNA"/>
</dbReference>
<feature type="signal peptide" evidence="3">
    <location>
        <begin position="1"/>
        <end position="24"/>
    </location>
</feature>
<evidence type="ECO:0000256" key="1">
    <source>
        <dbReference type="SAM" id="MobiDB-lite"/>
    </source>
</evidence>
<dbReference type="Proteomes" id="UP001589890">
    <property type="component" value="Unassembled WGS sequence"/>
</dbReference>
<evidence type="ECO:0000313" key="5">
    <source>
        <dbReference type="Proteomes" id="UP001589890"/>
    </source>
</evidence>
<keyword evidence="2" id="KW-0812">Transmembrane</keyword>
<dbReference type="RefSeq" id="WP_380048610.1">
    <property type="nucleotide sequence ID" value="NZ_JBHLTC010000018.1"/>
</dbReference>
<protein>
    <recommendedName>
        <fullName evidence="6">Secreted protein</fullName>
    </recommendedName>
</protein>
<feature type="transmembrane region" description="Helical" evidence="2">
    <location>
        <begin position="164"/>
        <end position="186"/>
    </location>
</feature>
<keyword evidence="2" id="KW-1133">Transmembrane helix</keyword>
<evidence type="ECO:0000256" key="2">
    <source>
        <dbReference type="SAM" id="Phobius"/>
    </source>
</evidence>
<evidence type="ECO:0000256" key="3">
    <source>
        <dbReference type="SAM" id="SignalP"/>
    </source>
</evidence>
<evidence type="ECO:0008006" key="6">
    <source>
        <dbReference type="Google" id="ProtNLM"/>
    </source>
</evidence>
<feature type="region of interest" description="Disordered" evidence="1">
    <location>
        <begin position="190"/>
        <end position="217"/>
    </location>
</feature>
<comment type="caution">
    <text evidence="4">The sequence shown here is derived from an EMBL/GenBank/DDBJ whole genome shotgun (WGS) entry which is preliminary data.</text>
</comment>
<name>A0ABV6QQ26_9ACTN</name>
<sequence length="454" mass="47774">MKRSLLLLAAVLALVWLPAGSAQAHGVSPTADLQIAQTFAGNELTVILRRTPEVPGPLHVEVIAHDPVNPLQLGLAVAGGSSPVRLDLVAAGPHRATLRVESPGQYELVLTAGDEQAVLPFRVLVDNLASWEVVTYGGFTLAGLLILGSLGTAVLGVRRPLVRVLAVPQAVGVVVVLVVASTTAVLSKDLPPAIPDGAPPTATSGTDPADGSAPNGRPYVNLGLATVPARPSAGKPFDLQLRLYDGNTGRAVDDVVAHHAALLHAVVTSQTGNDFRHAHPVRTSPGVYTLRMAAYEPGRYYLHAEFERTDSGAQLVSADFEVGGSPVARPVERQAGNVRIDVGAAIAGRPVTVEAEVTGANDLQPWLGMAGHLVLRDQSGTFFGHAHELTSMAAQAKTVRAAAPDETVATLGPALRFTYTFPRPGRYLAWLQYARNYRIHTVPFVITVAKGERP</sequence>
<keyword evidence="2" id="KW-0472">Membrane</keyword>
<feature type="transmembrane region" description="Helical" evidence="2">
    <location>
        <begin position="133"/>
        <end position="157"/>
    </location>
</feature>
<evidence type="ECO:0000313" key="4">
    <source>
        <dbReference type="EMBL" id="MFC0625817.1"/>
    </source>
</evidence>
<accession>A0ABV6QQ26</accession>
<organism evidence="4 5">
    <name type="scientific">Kribbella deserti</name>
    <dbReference type="NCBI Taxonomy" id="1926257"/>
    <lineage>
        <taxon>Bacteria</taxon>
        <taxon>Bacillati</taxon>
        <taxon>Actinomycetota</taxon>
        <taxon>Actinomycetes</taxon>
        <taxon>Propionibacteriales</taxon>
        <taxon>Kribbellaceae</taxon>
        <taxon>Kribbella</taxon>
    </lineage>
</organism>
<proteinExistence type="predicted"/>